<dbReference type="GO" id="GO:0000127">
    <property type="term" value="C:transcription factor TFIIIC complex"/>
    <property type="evidence" value="ECO:0007669"/>
    <property type="project" value="TreeGrafter"/>
</dbReference>
<accession>A0A2P6PDP8</accession>
<evidence type="ECO:0000256" key="3">
    <source>
        <dbReference type="ARBA" id="ARBA00023242"/>
    </source>
</evidence>
<evidence type="ECO:0000313" key="5">
    <source>
        <dbReference type="Proteomes" id="UP000238479"/>
    </source>
</evidence>
<proteinExistence type="predicted"/>
<evidence type="ECO:0000256" key="1">
    <source>
        <dbReference type="ARBA" id="ARBA00004123"/>
    </source>
</evidence>
<dbReference type="GO" id="GO:0005634">
    <property type="term" value="C:nucleus"/>
    <property type="evidence" value="ECO:0007669"/>
    <property type="project" value="UniProtKB-SubCell"/>
</dbReference>
<dbReference type="Proteomes" id="UP000238479">
    <property type="component" value="Chromosome 7"/>
</dbReference>
<dbReference type="EMBL" id="PDCK01000045">
    <property type="protein sequence ID" value="PRQ20055.1"/>
    <property type="molecule type" value="Genomic_DNA"/>
</dbReference>
<dbReference type="PANTHER" id="PTHR15052:SF2">
    <property type="entry name" value="GENERAL TRANSCRIPTION FACTOR 3C POLYPEPTIDE 2"/>
    <property type="match status" value="1"/>
</dbReference>
<keyword evidence="5" id="KW-1185">Reference proteome</keyword>
<keyword evidence="3" id="KW-0539">Nucleus</keyword>
<reference evidence="4 5" key="1">
    <citation type="journal article" date="2018" name="Nat. Genet.">
        <title>The Rosa genome provides new insights in the design of modern roses.</title>
        <authorList>
            <person name="Bendahmane M."/>
        </authorList>
    </citation>
    <scope>NUCLEOTIDE SEQUENCE [LARGE SCALE GENOMIC DNA]</scope>
    <source>
        <strain evidence="5">cv. Old Blush</strain>
    </source>
</reference>
<protein>
    <submittedName>
        <fullName evidence="4">Uncharacterized protein</fullName>
    </submittedName>
</protein>
<sequence length="89" mass="10189">MKLGIAPSLQIHHRSRRWEVPVPRAIEVIYSSSSGEGTDPRFVKLAPVFRCSMLKSGDKKRLIPQSHWFYPGLQTQVSCTRLIIFSNFC</sequence>
<dbReference type="STRING" id="74649.A0A2P6PDP8"/>
<dbReference type="PANTHER" id="PTHR15052">
    <property type="entry name" value="RNA POLYMERASE III TRANSCRIPTION INITIATION FACTOR COMPLEX SUBUNIT"/>
    <property type="match status" value="1"/>
</dbReference>
<dbReference type="InterPro" id="IPR052416">
    <property type="entry name" value="GTF3C_component"/>
</dbReference>
<dbReference type="Gramene" id="PRQ20055">
    <property type="protein sequence ID" value="PRQ20055"/>
    <property type="gene ID" value="RchiOBHm_Chr7g0223981"/>
</dbReference>
<keyword evidence="2" id="KW-0804">Transcription</keyword>
<comment type="caution">
    <text evidence="4">The sequence shown here is derived from an EMBL/GenBank/DDBJ whole genome shotgun (WGS) entry which is preliminary data.</text>
</comment>
<evidence type="ECO:0000256" key="2">
    <source>
        <dbReference type="ARBA" id="ARBA00023163"/>
    </source>
</evidence>
<comment type="subcellular location">
    <subcellularLocation>
        <location evidence="1">Nucleus</location>
    </subcellularLocation>
</comment>
<dbReference type="GO" id="GO:0006383">
    <property type="term" value="P:transcription by RNA polymerase III"/>
    <property type="evidence" value="ECO:0007669"/>
    <property type="project" value="TreeGrafter"/>
</dbReference>
<evidence type="ECO:0000313" key="4">
    <source>
        <dbReference type="EMBL" id="PRQ20055.1"/>
    </source>
</evidence>
<organism evidence="4 5">
    <name type="scientific">Rosa chinensis</name>
    <name type="common">China rose</name>
    <dbReference type="NCBI Taxonomy" id="74649"/>
    <lineage>
        <taxon>Eukaryota</taxon>
        <taxon>Viridiplantae</taxon>
        <taxon>Streptophyta</taxon>
        <taxon>Embryophyta</taxon>
        <taxon>Tracheophyta</taxon>
        <taxon>Spermatophyta</taxon>
        <taxon>Magnoliopsida</taxon>
        <taxon>eudicotyledons</taxon>
        <taxon>Gunneridae</taxon>
        <taxon>Pentapetalae</taxon>
        <taxon>rosids</taxon>
        <taxon>fabids</taxon>
        <taxon>Rosales</taxon>
        <taxon>Rosaceae</taxon>
        <taxon>Rosoideae</taxon>
        <taxon>Rosoideae incertae sedis</taxon>
        <taxon>Rosa</taxon>
    </lineage>
</organism>
<name>A0A2P6PDP8_ROSCH</name>
<dbReference type="AlphaFoldDB" id="A0A2P6PDP8"/>
<gene>
    <name evidence="4" type="ORF">RchiOBHm_Chr7g0223981</name>
</gene>